<dbReference type="Proteomes" id="UP000186922">
    <property type="component" value="Unassembled WGS sequence"/>
</dbReference>
<evidence type="ECO:0000256" key="1">
    <source>
        <dbReference type="SAM" id="MobiDB-lite"/>
    </source>
</evidence>
<evidence type="ECO:0000313" key="2">
    <source>
        <dbReference type="EMBL" id="GAV04718.1"/>
    </source>
</evidence>
<gene>
    <name evidence="2" type="primary">RvY_14953-1</name>
    <name evidence="2" type="synonym">RvY_14953.1</name>
    <name evidence="2" type="ORF">RvY_14953</name>
</gene>
<organism evidence="2 3">
    <name type="scientific">Ramazzottius varieornatus</name>
    <name type="common">Water bear</name>
    <name type="synonym">Tardigrade</name>
    <dbReference type="NCBI Taxonomy" id="947166"/>
    <lineage>
        <taxon>Eukaryota</taxon>
        <taxon>Metazoa</taxon>
        <taxon>Ecdysozoa</taxon>
        <taxon>Tardigrada</taxon>
        <taxon>Eutardigrada</taxon>
        <taxon>Parachela</taxon>
        <taxon>Hypsibioidea</taxon>
        <taxon>Ramazzottiidae</taxon>
        <taxon>Ramazzottius</taxon>
    </lineage>
</organism>
<feature type="region of interest" description="Disordered" evidence="1">
    <location>
        <begin position="1"/>
        <end position="34"/>
    </location>
</feature>
<protein>
    <submittedName>
        <fullName evidence="2">Uncharacterized protein</fullName>
    </submittedName>
</protein>
<accession>A0A1D1VY17</accession>
<dbReference type="AlphaFoldDB" id="A0A1D1VY17"/>
<dbReference type="EMBL" id="BDGG01000011">
    <property type="protein sequence ID" value="GAV04718.1"/>
    <property type="molecule type" value="Genomic_DNA"/>
</dbReference>
<evidence type="ECO:0000313" key="3">
    <source>
        <dbReference type="Proteomes" id="UP000186922"/>
    </source>
</evidence>
<sequence>MFTTRSTPGRRARSGRGNPTQHGAIEAKGGKSLDFRREQSHVEMADIRQSLVIISHP</sequence>
<name>A0A1D1VY17_RAMVA</name>
<keyword evidence="3" id="KW-1185">Reference proteome</keyword>
<comment type="caution">
    <text evidence="2">The sequence shown here is derived from an EMBL/GenBank/DDBJ whole genome shotgun (WGS) entry which is preliminary data.</text>
</comment>
<reference evidence="2 3" key="1">
    <citation type="journal article" date="2016" name="Nat. Commun.">
        <title>Extremotolerant tardigrade genome and improved radiotolerance of human cultured cells by tardigrade-unique protein.</title>
        <authorList>
            <person name="Hashimoto T."/>
            <person name="Horikawa D.D."/>
            <person name="Saito Y."/>
            <person name="Kuwahara H."/>
            <person name="Kozuka-Hata H."/>
            <person name="Shin-I T."/>
            <person name="Minakuchi Y."/>
            <person name="Ohishi K."/>
            <person name="Motoyama A."/>
            <person name="Aizu T."/>
            <person name="Enomoto A."/>
            <person name="Kondo K."/>
            <person name="Tanaka S."/>
            <person name="Hara Y."/>
            <person name="Koshikawa S."/>
            <person name="Sagara H."/>
            <person name="Miura T."/>
            <person name="Yokobori S."/>
            <person name="Miyagawa K."/>
            <person name="Suzuki Y."/>
            <person name="Kubo T."/>
            <person name="Oyama M."/>
            <person name="Kohara Y."/>
            <person name="Fujiyama A."/>
            <person name="Arakawa K."/>
            <person name="Katayama T."/>
            <person name="Toyoda A."/>
            <person name="Kunieda T."/>
        </authorList>
    </citation>
    <scope>NUCLEOTIDE SEQUENCE [LARGE SCALE GENOMIC DNA]</scope>
    <source>
        <strain evidence="2 3">YOKOZUNA-1</strain>
    </source>
</reference>
<proteinExistence type="predicted"/>